<protein>
    <submittedName>
        <fullName evidence="2">Uncharacterized protein</fullName>
    </submittedName>
</protein>
<name>A0A1E1LNN8_9HELO</name>
<proteinExistence type="predicted"/>
<gene>
    <name evidence="2" type="ORF">RAG0_16041</name>
</gene>
<dbReference type="Proteomes" id="UP000178912">
    <property type="component" value="Unassembled WGS sequence"/>
</dbReference>
<evidence type="ECO:0000256" key="1">
    <source>
        <dbReference type="SAM" id="MobiDB-lite"/>
    </source>
</evidence>
<evidence type="ECO:0000313" key="2">
    <source>
        <dbReference type="EMBL" id="CZT12076.1"/>
    </source>
</evidence>
<dbReference type="EMBL" id="FJUX01000153">
    <property type="protein sequence ID" value="CZT12076.1"/>
    <property type="molecule type" value="Genomic_DNA"/>
</dbReference>
<dbReference type="AlphaFoldDB" id="A0A1E1LNN8"/>
<accession>A0A1E1LNN8</accession>
<keyword evidence="3" id="KW-1185">Reference proteome</keyword>
<sequence>MAESGKRDNILPLGSDAIHRPNSEIIAINNAITQLQQQFAQMQQQMTAFLGAKSVPTTKATLHQRLLEVIQREVDEMEEARSHDLKLQNTLEKLKGPDGLAKEIERLEQAKNAAVADIERQIAALKKENDSLKKQGKSDGGEESRNKRRLQDMEESSDFQDTWISVVDTQHEVKRMKPGPETDLTKMQ</sequence>
<evidence type="ECO:0000313" key="3">
    <source>
        <dbReference type="Proteomes" id="UP000178912"/>
    </source>
</evidence>
<organism evidence="2 3">
    <name type="scientific">Rhynchosporium agropyri</name>
    <dbReference type="NCBI Taxonomy" id="914238"/>
    <lineage>
        <taxon>Eukaryota</taxon>
        <taxon>Fungi</taxon>
        <taxon>Dikarya</taxon>
        <taxon>Ascomycota</taxon>
        <taxon>Pezizomycotina</taxon>
        <taxon>Leotiomycetes</taxon>
        <taxon>Helotiales</taxon>
        <taxon>Ploettnerulaceae</taxon>
        <taxon>Rhynchosporium</taxon>
    </lineage>
</organism>
<reference evidence="3" key="1">
    <citation type="submission" date="2016-03" db="EMBL/GenBank/DDBJ databases">
        <authorList>
            <person name="Guldener U."/>
        </authorList>
    </citation>
    <scope>NUCLEOTIDE SEQUENCE [LARGE SCALE GENOMIC DNA]</scope>
    <source>
        <strain evidence="3">04CH-RAC-A.6.1</strain>
    </source>
</reference>
<feature type="compositionally biased region" description="Basic and acidic residues" evidence="1">
    <location>
        <begin position="169"/>
        <end position="188"/>
    </location>
</feature>
<feature type="compositionally biased region" description="Basic and acidic residues" evidence="1">
    <location>
        <begin position="127"/>
        <end position="152"/>
    </location>
</feature>
<feature type="region of interest" description="Disordered" evidence="1">
    <location>
        <begin position="127"/>
        <end position="188"/>
    </location>
</feature>